<gene>
    <name evidence="1" type="ORF">M3P21_06820</name>
</gene>
<dbReference type="PROSITE" id="PS51318">
    <property type="entry name" value="TAT"/>
    <property type="match status" value="1"/>
</dbReference>
<proteinExistence type="predicted"/>
<comment type="caution">
    <text evidence="1">The sequence shown here is derived from an EMBL/GenBank/DDBJ whole genome shotgun (WGS) entry which is preliminary data.</text>
</comment>
<dbReference type="PANTHER" id="PTHR42967:SF1">
    <property type="entry name" value="MBL FOLD METALLO-HYDROLASE"/>
    <property type="match status" value="1"/>
</dbReference>
<organism evidence="1 2">
    <name type="scientific">Ruegeria spongiae</name>
    <dbReference type="NCBI Taxonomy" id="2942209"/>
    <lineage>
        <taxon>Bacteria</taxon>
        <taxon>Pseudomonadati</taxon>
        <taxon>Pseudomonadota</taxon>
        <taxon>Alphaproteobacteria</taxon>
        <taxon>Rhodobacterales</taxon>
        <taxon>Roseobacteraceae</taxon>
        <taxon>Ruegeria</taxon>
    </lineage>
</organism>
<dbReference type="Gene3D" id="3.60.15.10">
    <property type="entry name" value="Ribonuclease Z/Hydroxyacylglutathione hydrolase-like"/>
    <property type="match status" value="1"/>
</dbReference>
<reference evidence="1" key="1">
    <citation type="submission" date="2022-05" db="EMBL/GenBank/DDBJ databases">
        <authorList>
            <person name="Park J.-S."/>
        </authorList>
    </citation>
    <scope>NUCLEOTIDE SEQUENCE</scope>
    <source>
        <strain evidence="1">2012CJ41-6</strain>
    </source>
</reference>
<accession>A0ABT0Q039</accession>
<dbReference type="PANTHER" id="PTHR42967">
    <property type="entry name" value="METAL DEPENDENT HYDROLASE"/>
    <property type="match status" value="1"/>
</dbReference>
<keyword evidence="2" id="KW-1185">Reference proteome</keyword>
<dbReference type="RefSeq" id="WP_249707952.1">
    <property type="nucleotide sequence ID" value="NZ_JAMFMB010000006.1"/>
</dbReference>
<dbReference type="InterPro" id="IPR036866">
    <property type="entry name" value="RibonucZ/Hydroxyglut_hydro"/>
</dbReference>
<name>A0ABT0Q039_9RHOB</name>
<evidence type="ECO:0000313" key="2">
    <source>
        <dbReference type="Proteomes" id="UP001203880"/>
    </source>
</evidence>
<dbReference type="Proteomes" id="UP001203880">
    <property type="component" value="Unassembled WGS sequence"/>
</dbReference>
<dbReference type="SUPFAM" id="SSF56281">
    <property type="entry name" value="Metallo-hydrolase/oxidoreductase"/>
    <property type="match status" value="1"/>
</dbReference>
<dbReference type="InterPro" id="IPR006311">
    <property type="entry name" value="TAT_signal"/>
</dbReference>
<evidence type="ECO:0000313" key="1">
    <source>
        <dbReference type="EMBL" id="MCL6283241.1"/>
    </source>
</evidence>
<protein>
    <submittedName>
        <fullName evidence="1">MBL fold metallo-hydrolase</fullName>
    </submittedName>
</protein>
<dbReference type="Pfam" id="PF13483">
    <property type="entry name" value="Lactamase_B_3"/>
    <property type="match status" value="1"/>
</dbReference>
<sequence>MEKDDLNLKPTLLRGGRDDMAPGLSRRSFFMAAGAAGVGGAANLLSSTSAQAQSTDWTQPGNNNGVIELQKTTGNTVEGAVAIDYFGHCAIKITSPGGATILFDPWRDDPSGAWGLWFKNEFPETPVDICMSTHTHFDHDAIHRPVSTMVLDRMVGNFEFADIRITGFADKHVCRAPGWYDWTNALGEFGVQACPPDNVSHMDMVVYLVETGGIRTLIWGDNRHDPPQEFWDAIGQVDVLTLPVDGSQHILDYDQGNAIVEKLKPKIVIPTHYLNETTSYTLTTLQNADEWVKSQQSYKMLDSASLSLEAGDIAGRDREFLYFGHNALTS</sequence>
<dbReference type="EMBL" id="JAMFMB010000006">
    <property type="protein sequence ID" value="MCL6283241.1"/>
    <property type="molecule type" value="Genomic_DNA"/>
</dbReference>